<dbReference type="SUPFAM" id="SSF50129">
    <property type="entry name" value="GroES-like"/>
    <property type="match status" value="1"/>
</dbReference>
<dbReference type="SMART" id="SM00829">
    <property type="entry name" value="PKS_ER"/>
    <property type="match status" value="1"/>
</dbReference>
<dbReference type="Pfam" id="PF00107">
    <property type="entry name" value="ADH_zinc_N"/>
    <property type="match status" value="1"/>
</dbReference>
<dbReference type="PANTHER" id="PTHR43205">
    <property type="entry name" value="PROSTAGLANDIN REDUCTASE"/>
    <property type="match status" value="1"/>
</dbReference>
<dbReference type="InterPro" id="IPR013149">
    <property type="entry name" value="ADH-like_C"/>
</dbReference>
<organism evidence="3 4">
    <name type="scientific">Nocardioides panzhihuensis</name>
    <dbReference type="NCBI Taxonomy" id="860243"/>
    <lineage>
        <taxon>Bacteria</taxon>
        <taxon>Bacillati</taxon>
        <taxon>Actinomycetota</taxon>
        <taxon>Actinomycetes</taxon>
        <taxon>Propionibacteriales</taxon>
        <taxon>Nocardioidaceae</taxon>
        <taxon>Nocardioides</taxon>
    </lineage>
</organism>
<feature type="domain" description="Enoyl reductase (ER)" evidence="2">
    <location>
        <begin position="15"/>
        <end position="332"/>
    </location>
</feature>
<accession>A0A7Z0IV66</accession>
<dbReference type="Proteomes" id="UP000564496">
    <property type="component" value="Unassembled WGS sequence"/>
</dbReference>
<reference evidence="3 4" key="1">
    <citation type="submission" date="2020-07" db="EMBL/GenBank/DDBJ databases">
        <title>Sequencing the genomes of 1000 actinobacteria strains.</title>
        <authorList>
            <person name="Klenk H.-P."/>
        </authorList>
    </citation>
    <scope>NUCLEOTIDE SEQUENCE [LARGE SCALE GENOMIC DNA]</scope>
    <source>
        <strain evidence="3 4">DSM 26487</strain>
    </source>
</reference>
<evidence type="ECO:0000256" key="1">
    <source>
        <dbReference type="ARBA" id="ARBA00023002"/>
    </source>
</evidence>
<dbReference type="InterPro" id="IPR011032">
    <property type="entry name" value="GroES-like_sf"/>
</dbReference>
<dbReference type="FunFam" id="3.40.50.720:FF:000121">
    <property type="entry name" value="Prostaglandin reductase 2"/>
    <property type="match status" value="1"/>
</dbReference>
<dbReference type="RefSeq" id="WP_179660882.1">
    <property type="nucleotide sequence ID" value="NZ_JACBZR010000001.1"/>
</dbReference>
<keyword evidence="4" id="KW-1185">Reference proteome</keyword>
<dbReference type="EMBL" id="JACBZR010000001">
    <property type="protein sequence ID" value="NYI80721.1"/>
    <property type="molecule type" value="Genomic_DNA"/>
</dbReference>
<dbReference type="InterPro" id="IPR041694">
    <property type="entry name" value="ADH_N_2"/>
</dbReference>
<dbReference type="Gene3D" id="3.40.50.720">
    <property type="entry name" value="NAD(P)-binding Rossmann-like Domain"/>
    <property type="match status" value="1"/>
</dbReference>
<dbReference type="Gene3D" id="3.90.180.10">
    <property type="entry name" value="Medium-chain alcohol dehydrogenases, catalytic domain"/>
    <property type="match status" value="1"/>
</dbReference>
<dbReference type="InterPro" id="IPR020843">
    <property type="entry name" value="ER"/>
</dbReference>
<gene>
    <name evidence="3" type="ORF">BJ988_005369</name>
</gene>
<dbReference type="InterPro" id="IPR045010">
    <property type="entry name" value="MDR_fam"/>
</dbReference>
<dbReference type="InterPro" id="IPR036291">
    <property type="entry name" value="NAD(P)-bd_dom_sf"/>
</dbReference>
<evidence type="ECO:0000259" key="2">
    <source>
        <dbReference type="SMART" id="SM00829"/>
    </source>
</evidence>
<evidence type="ECO:0000313" key="4">
    <source>
        <dbReference type="Proteomes" id="UP000564496"/>
    </source>
</evidence>
<proteinExistence type="predicted"/>
<comment type="caution">
    <text evidence="3">The sequence shown here is derived from an EMBL/GenBank/DDBJ whole genome shotgun (WGS) entry which is preliminary data.</text>
</comment>
<dbReference type="SUPFAM" id="SSF51735">
    <property type="entry name" value="NAD(P)-binding Rossmann-fold domains"/>
    <property type="match status" value="1"/>
</dbReference>
<protein>
    <recommendedName>
        <fullName evidence="2">Enoyl reductase (ER) domain-containing protein</fullName>
    </recommendedName>
</protein>
<dbReference type="Pfam" id="PF16884">
    <property type="entry name" value="ADH_N_2"/>
    <property type="match status" value="1"/>
</dbReference>
<sequence>MTSTQQIVLAARPYGHVKNADFRCEEALVPPVETGGIEIETLQISIDPAIRGWLDDRPSYLPPVAIGEPVRAFGIARVTASRSDDFPEGTIVRGLVGWRQRQVIAAPDANWQKIEPAPGVPLEYYLGILGVTGLTAWVGINDILQPQPGQTVLVSGASGAVGSVAVQLAKLADARVIGIAGGPAKSAMVKGLGADAAIDRKDPDWRAHLRRAAPDGIDGLFENSGGPMFEAAIDLLNDHARIALCGLIDGYNLPERPAGPRNFGMLLTKRVTTQGFIVLDYMDRATAVEADLTKLITSGKLAAVQTVLPGFGQLPTAFIDSFSNGHPGKVIVDIRE</sequence>
<dbReference type="CDD" id="cd05288">
    <property type="entry name" value="PGDH"/>
    <property type="match status" value="1"/>
</dbReference>
<dbReference type="GO" id="GO:0016628">
    <property type="term" value="F:oxidoreductase activity, acting on the CH-CH group of donors, NAD or NADP as acceptor"/>
    <property type="evidence" value="ECO:0007669"/>
    <property type="project" value="InterPro"/>
</dbReference>
<dbReference type="AlphaFoldDB" id="A0A7Z0IV66"/>
<dbReference type="PANTHER" id="PTHR43205:SF42">
    <property type="entry name" value="ALCOHOL DEHYDROGENASE, ZINC-CONTAINING (AFU_ORTHOLOGUE AFUA_7G04530)"/>
    <property type="match status" value="1"/>
</dbReference>
<name>A0A7Z0IV66_9ACTN</name>
<keyword evidence="1" id="KW-0560">Oxidoreductase</keyword>
<evidence type="ECO:0000313" key="3">
    <source>
        <dbReference type="EMBL" id="NYI80721.1"/>
    </source>
</evidence>